<evidence type="ECO:0008006" key="5">
    <source>
        <dbReference type="Google" id="ProtNLM"/>
    </source>
</evidence>
<gene>
    <name evidence="3" type="ORF">G5B36_20600</name>
</gene>
<reference evidence="3 4" key="1">
    <citation type="journal article" date="2020" name="Cell Host Microbe">
        <title>Functional and Genomic Variation between Human-Derived Isolates of Lachnospiraceae Reveals Inter- and Intra-Species Diversity.</title>
        <authorList>
            <person name="Sorbara M.T."/>
            <person name="Littmann E.R."/>
            <person name="Fontana E."/>
            <person name="Moody T.U."/>
            <person name="Kohout C.E."/>
            <person name="Gjonbalaj M."/>
            <person name="Eaton V."/>
            <person name="Seok R."/>
            <person name="Leiner I.M."/>
            <person name="Pamer E.G."/>
        </authorList>
    </citation>
    <scope>NUCLEOTIDE SEQUENCE [LARGE SCALE GENOMIC DNA]</scope>
    <source>
        <strain evidence="3 4">MSK.1.17</strain>
    </source>
</reference>
<keyword evidence="1" id="KW-0812">Transmembrane</keyword>
<feature type="transmembrane region" description="Helical" evidence="1">
    <location>
        <begin position="71"/>
        <end position="89"/>
    </location>
</feature>
<keyword evidence="2" id="KW-0732">Signal</keyword>
<organism evidence="3 4">
    <name type="scientific">Enterocloster aldenensis</name>
    <dbReference type="NCBI Taxonomy" id="358742"/>
    <lineage>
        <taxon>Bacteria</taxon>
        <taxon>Bacillati</taxon>
        <taxon>Bacillota</taxon>
        <taxon>Clostridia</taxon>
        <taxon>Lachnospirales</taxon>
        <taxon>Lachnospiraceae</taxon>
        <taxon>Enterocloster</taxon>
    </lineage>
</organism>
<proteinExistence type="predicted"/>
<dbReference type="EMBL" id="JAAITT010000035">
    <property type="protein sequence ID" value="NSJ51092.1"/>
    <property type="molecule type" value="Genomic_DNA"/>
</dbReference>
<keyword evidence="1" id="KW-1133">Transmembrane helix</keyword>
<dbReference type="Proteomes" id="UP000669239">
    <property type="component" value="Unassembled WGS sequence"/>
</dbReference>
<feature type="transmembrane region" description="Helical" evidence="1">
    <location>
        <begin position="46"/>
        <end position="64"/>
    </location>
</feature>
<evidence type="ECO:0000256" key="2">
    <source>
        <dbReference type="SAM" id="SignalP"/>
    </source>
</evidence>
<dbReference type="RefSeq" id="WP_117559798.1">
    <property type="nucleotide sequence ID" value="NZ_JAQFCM010000006.1"/>
</dbReference>
<comment type="caution">
    <text evidence="3">The sequence shown here is derived from an EMBL/GenBank/DDBJ whole genome shotgun (WGS) entry which is preliminary data.</text>
</comment>
<evidence type="ECO:0000256" key="1">
    <source>
        <dbReference type="SAM" id="Phobius"/>
    </source>
</evidence>
<keyword evidence="1" id="KW-0472">Membrane</keyword>
<sequence>MLKGFILRNRLRLACAVPVTSLALPLTAFAAEGDSAGVTGVLDKVTTLITWALGTFTSFTAWLIGDSLGAIYLGMFIVGFAMAALFRLLHSA</sequence>
<name>A0ABX2HNQ3_9FIRM</name>
<keyword evidence="4" id="KW-1185">Reference proteome</keyword>
<accession>A0ABX2HNQ3</accession>
<feature type="chain" id="PRO_5046522144" description="Major facilitator superfamily (MFS) profile domain-containing protein" evidence="2">
    <location>
        <begin position="31"/>
        <end position="92"/>
    </location>
</feature>
<protein>
    <recommendedName>
        <fullName evidence="5">Major facilitator superfamily (MFS) profile domain-containing protein</fullName>
    </recommendedName>
</protein>
<feature type="signal peptide" evidence="2">
    <location>
        <begin position="1"/>
        <end position="30"/>
    </location>
</feature>
<evidence type="ECO:0000313" key="4">
    <source>
        <dbReference type="Proteomes" id="UP000669239"/>
    </source>
</evidence>
<evidence type="ECO:0000313" key="3">
    <source>
        <dbReference type="EMBL" id="NSJ51092.1"/>
    </source>
</evidence>